<reference evidence="4" key="3">
    <citation type="submission" date="2021-06" db="EMBL/GenBank/DDBJ databases">
        <title>Genomic Description and Analysis of Intracellular Bacteria, Candidatus Berkiella cookevillensis and Candidatus Berkiella aquae.</title>
        <authorList>
            <person name="Kidane D.T."/>
            <person name="Mehari Y.T."/>
            <person name="Rice F.C."/>
            <person name="Arivett B.A."/>
            <person name="Farone A.L."/>
            <person name="Berk S.G."/>
            <person name="Farone M.B."/>
        </authorList>
    </citation>
    <scope>NUCLEOTIDE SEQUENCE</scope>
    <source>
        <strain evidence="4">CC99</strain>
    </source>
</reference>
<dbReference type="AlphaFoldDB" id="A0A0Q9YFY0"/>
<evidence type="ECO:0000313" key="5">
    <source>
        <dbReference type="Proteomes" id="UP000051494"/>
    </source>
</evidence>
<comment type="caution">
    <text evidence="3">The sequence shown here is derived from an EMBL/GenBank/DDBJ whole genome shotgun (WGS) entry which is preliminary data.</text>
</comment>
<evidence type="ECO:0000256" key="1">
    <source>
        <dbReference type="ARBA" id="ARBA00008460"/>
    </source>
</evidence>
<dbReference type="OrthoDB" id="9793424at2"/>
<dbReference type="STRING" id="437022.CC99x_01438"/>
<sequence>MQGGNSTPLSFPCEFIFKIIGESKVEFEGEVVAIIRKHFPLLGEGAIRFNSSKNAKYLSLTVTVQASSQEQLDAAYQDLSHNPLVLFVL</sequence>
<keyword evidence="5" id="KW-1185">Reference proteome</keyword>
<organism evidence="3">
    <name type="scientific">Candidatus Berkiella cookevillensis</name>
    <dbReference type="NCBI Taxonomy" id="437022"/>
    <lineage>
        <taxon>Bacteria</taxon>
        <taxon>Pseudomonadati</taxon>
        <taxon>Pseudomonadota</taxon>
        <taxon>Gammaproteobacteria</taxon>
        <taxon>Candidatus Berkiellales</taxon>
        <taxon>Candidatus Berkiellaceae</taxon>
        <taxon>Candidatus Berkiella</taxon>
    </lineage>
</organism>
<dbReference type="RefSeq" id="WP_057624536.1">
    <property type="nucleotide sequence ID" value="NZ_LKHV02000001.1"/>
</dbReference>
<comment type="similarity">
    <text evidence="1 2">Belongs to the UPF0250 family.</text>
</comment>
<dbReference type="EMBL" id="LKHV01000006">
    <property type="protein sequence ID" value="KRG18553.1"/>
    <property type="molecule type" value="Genomic_DNA"/>
</dbReference>
<dbReference type="InterPro" id="IPR027471">
    <property type="entry name" value="YbeD-like_sf"/>
</dbReference>
<reference evidence="4" key="2">
    <citation type="journal article" date="2016" name="Genome Announc.">
        <title>Draft Genome Sequences of Two Novel Amoeba-Resistant Intranuclear Bacteria, 'Candidatus Berkiella cookevillensis' and 'Candidatus Berkiella aquae'.</title>
        <authorList>
            <person name="Mehari Y.T."/>
            <person name="Arivett B.A."/>
            <person name="Farone A.L."/>
            <person name="Gunderson J.H."/>
            <person name="Farone M.B."/>
        </authorList>
    </citation>
    <scope>NUCLEOTIDE SEQUENCE</scope>
    <source>
        <strain evidence="4">CC99</strain>
    </source>
</reference>
<evidence type="ECO:0000256" key="2">
    <source>
        <dbReference type="HAMAP-Rule" id="MF_00659"/>
    </source>
</evidence>
<reference evidence="3" key="1">
    <citation type="submission" date="2015-09" db="EMBL/GenBank/DDBJ databases">
        <title>Draft Genome Sequences of Two Novel Amoeba-resistant Intranuclear Bacteria, Candidatus Berkiella cookevillensis and Candidatus Berkiella aquae.</title>
        <authorList>
            <person name="Mehari Y.T."/>
            <person name="Arivett B.A."/>
            <person name="Farone A.L."/>
            <person name="Gunderson J.H."/>
            <person name="Farone M.B."/>
        </authorList>
    </citation>
    <scope>NUCLEOTIDE SEQUENCE [LARGE SCALE GENOMIC DNA]</scope>
    <source>
        <strain evidence="3">CC99</strain>
    </source>
</reference>
<dbReference type="Gene3D" id="3.30.70.260">
    <property type="match status" value="1"/>
</dbReference>
<evidence type="ECO:0000313" key="3">
    <source>
        <dbReference type="EMBL" id="KRG18553.1"/>
    </source>
</evidence>
<dbReference type="Proteomes" id="UP000051494">
    <property type="component" value="Unassembled WGS sequence"/>
</dbReference>
<dbReference type="HAMAP" id="MF_00659">
    <property type="entry name" value="UPF0250"/>
    <property type="match status" value="1"/>
</dbReference>
<protein>
    <recommendedName>
        <fullName evidence="2">UPF0250 protein CC99x_003020</fullName>
    </recommendedName>
</protein>
<dbReference type="PANTHER" id="PTHR38036:SF1">
    <property type="entry name" value="UPF0250 PROTEIN YBED"/>
    <property type="match status" value="1"/>
</dbReference>
<dbReference type="SUPFAM" id="SSF117991">
    <property type="entry name" value="YbeD/HP0495-like"/>
    <property type="match status" value="1"/>
</dbReference>
<accession>A0A0Q9YFY0</accession>
<dbReference type="InterPro" id="IPR007454">
    <property type="entry name" value="UPF0250_YbeD-like"/>
</dbReference>
<dbReference type="Pfam" id="PF04359">
    <property type="entry name" value="DUF493"/>
    <property type="match status" value="1"/>
</dbReference>
<name>A0A0Q9YFY0_9GAMM</name>
<proteinExistence type="inferred from homology"/>
<evidence type="ECO:0000313" key="4">
    <source>
        <dbReference type="EMBL" id="MCS5707869.1"/>
    </source>
</evidence>
<dbReference type="EMBL" id="LKHV02000001">
    <property type="protein sequence ID" value="MCS5707869.1"/>
    <property type="molecule type" value="Genomic_DNA"/>
</dbReference>
<dbReference type="GO" id="GO:0005829">
    <property type="term" value="C:cytosol"/>
    <property type="evidence" value="ECO:0007669"/>
    <property type="project" value="TreeGrafter"/>
</dbReference>
<dbReference type="PANTHER" id="PTHR38036">
    <property type="entry name" value="UPF0250 PROTEIN YBED"/>
    <property type="match status" value="1"/>
</dbReference>
<gene>
    <name evidence="4" type="ORF">CC99x_003020</name>
    <name evidence="3" type="ORF">CC99x_01438</name>
</gene>